<gene>
    <name evidence="2" type="ORF">PXH69_12415</name>
</gene>
<reference evidence="2" key="1">
    <citation type="submission" date="2023-02" db="EMBL/GenBank/DDBJ databases">
        <title>A novel hydrolase synthesized by Rhodococcus erythropolis HQ is responsible for the detoxification of Zearalenone.</title>
        <authorList>
            <person name="Hu J."/>
            <person name="Xu J."/>
        </authorList>
    </citation>
    <scope>NUCLEOTIDE SEQUENCE</scope>
    <source>
        <strain evidence="2">HQ</strain>
    </source>
</reference>
<comment type="caution">
    <text evidence="2">The sequence shown here is derived from an EMBL/GenBank/DDBJ whole genome shotgun (WGS) entry which is preliminary data.</text>
</comment>
<keyword evidence="1" id="KW-1133">Transmembrane helix</keyword>
<proteinExistence type="predicted"/>
<keyword evidence="1" id="KW-0812">Transmembrane</keyword>
<sequence>MSADSRGTSTQTRREYQMFVLQQRLLFGSIVAGTALGVLAITYF</sequence>
<evidence type="ECO:0000313" key="2">
    <source>
        <dbReference type="EMBL" id="MDE8645755.1"/>
    </source>
</evidence>
<accession>A0AAW6LP10</accession>
<dbReference type="RefSeq" id="WP_256082897.1">
    <property type="nucleotide sequence ID" value="NZ_CP029297.1"/>
</dbReference>
<dbReference type="Proteomes" id="UP001217325">
    <property type="component" value="Unassembled WGS sequence"/>
</dbReference>
<name>A0AAW6LP10_RHOSG</name>
<organism evidence="2 3">
    <name type="scientific">Rhodococcus qingshengii</name>
    <dbReference type="NCBI Taxonomy" id="334542"/>
    <lineage>
        <taxon>Bacteria</taxon>
        <taxon>Bacillati</taxon>
        <taxon>Actinomycetota</taxon>
        <taxon>Actinomycetes</taxon>
        <taxon>Mycobacteriales</taxon>
        <taxon>Nocardiaceae</taxon>
        <taxon>Rhodococcus</taxon>
        <taxon>Rhodococcus erythropolis group</taxon>
    </lineage>
</organism>
<dbReference type="AlphaFoldDB" id="A0AAW6LP10"/>
<evidence type="ECO:0000256" key="1">
    <source>
        <dbReference type="SAM" id="Phobius"/>
    </source>
</evidence>
<dbReference type="EMBL" id="JARDXE010000007">
    <property type="protein sequence ID" value="MDE8645755.1"/>
    <property type="molecule type" value="Genomic_DNA"/>
</dbReference>
<feature type="transmembrane region" description="Helical" evidence="1">
    <location>
        <begin position="21"/>
        <end position="43"/>
    </location>
</feature>
<protein>
    <submittedName>
        <fullName evidence="2">Uncharacterized protein</fullName>
    </submittedName>
</protein>
<keyword evidence="1" id="KW-0472">Membrane</keyword>
<evidence type="ECO:0000313" key="3">
    <source>
        <dbReference type="Proteomes" id="UP001217325"/>
    </source>
</evidence>